<dbReference type="EMBL" id="JAGFMF010011681">
    <property type="protein sequence ID" value="KAG8516269.1"/>
    <property type="molecule type" value="Genomic_DNA"/>
</dbReference>
<protein>
    <submittedName>
        <fullName evidence="1">NF-kappa-B inhibitor-interacting Ras-like protein 1</fullName>
    </submittedName>
</protein>
<keyword evidence="2" id="KW-1185">Reference proteome</keyword>
<evidence type="ECO:0000313" key="1">
    <source>
        <dbReference type="EMBL" id="KAG8516269.1"/>
    </source>
</evidence>
<reference evidence="1" key="1">
    <citation type="journal article" date="2021" name="Evol. Appl.">
        <title>The genome of the Pyrenean desman and the effects of bottlenecks and inbreeding on the genomic landscape of an endangered species.</title>
        <authorList>
            <person name="Escoda L."/>
            <person name="Castresana J."/>
        </authorList>
    </citation>
    <scope>NUCLEOTIDE SEQUENCE</scope>
    <source>
        <strain evidence="1">IBE-C5619</strain>
    </source>
</reference>
<gene>
    <name evidence="1" type="ORF">J0S82_018916</name>
</gene>
<name>A0A8J6A6C5_GALPY</name>
<sequence>MGGVLPELGTAAFIAPPPAPLDSILSARLRRRGGRVCGEASAGRRSRRSRCREEASWGRCSGARGSLPSCAPLFSGSEEVYRSVYAGLKRLLALHIPHLRSRYEFLRAAFSFFFSRPGCRLRAGGVSDRAPAALSGTPRQAFAELWLRAWEASFWLYPPAGPPLGEFPQKKVRGGGRDSAAALAPFHSVLFLTGDIAPEKMGKGCKVVVCGLLSVGKTAILEQLLYGNHTIGKMIFTSFPC</sequence>
<dbReference type="Proteomes" id="UP000700334">
    <property type="component" value="Unassembled WGS sequence"/>
</dbReference>
<dbReference type="OrthoDB" id="10648212at2759"/>
<dbReference type="AlphaFoldDB" id="A0A8J6A6C5"/>
<proteinExistence type="predicted"/>
<organism evidence="1 2">
    <name type="scientific">Galemys pyrenaicus</name>
    <name type="common">Iberian desman</name>
    <name type="synonym">Pyrenean desman</name>
    <dbReference type="NCBI Taxonomy" id="202257"/>
    <lineage>
        <taxon>Eukaryota</taxon>
        <taxon>Metazoa</taxon>
        <taxon>Chordata</taxon>
        <taxon>Craniata</taxon>
        <taxon>Vertebrata</taxon>
        <taxon>Euteleostomi</taxon>
        <taxon>Mammalia</taxon>
        <taxon>Eutheria</taxon>
        <taxon>Laurasiatheria</taxon>
        <taxon>Eulipotyphla</taxon>
        <taxon>Talpidae</taxon>
        <taxon>Galemys</taxon>
    </lineage>
</organism>
<comment type="caution">
    <text evidence="1">The sequence shown here is derived from an EMBL/GenBank/DDBJ whole genome shotgun (WGS) entry which is preliminary data.</text>
</comment>
<accession>A0A8J6A6C5</accession>
<evidence type="ECO:0000313" key="2">
    <source>
        <dbReference type="Proteomes" id="UP000700334"/>
    </source>
</evidence>